<evidence type="ECO:0000313" key="2">
    <source>
        <dbReference type="Proteomes" id="UP000009005"/>
    </source>
</evidence>
<keyword evidence="2" id="KW-1185">Reference proteome</keyword>
<dbReference type="KEGG" id="mwe:WEN_03065"/>
<dbReference type="AlphaFoldDB" id="I6YM65"/>
<gene>
    <name evidence="1" type="ordered locus">WEN_03065</name>
</gene>
<organism evidence="1 2">
    <name type="scientific">Mycoplasma wenyonii (strain Massachusetts)</name>
    <name type="common">Eperythrozoon wenyonii</name>
    <dbReference type="NCBI Taxonomy" id="1197325"/>
    <lineage>
        <taxon>Bacteria</taxon>
        <taxon>Bacillati</taxon>
        <taxon>Mycoplasmatota</taxon>
        <taxon>Mollicutes</taxon>
        <taxon>Mycoplasmataceae</taxon>
        <taxon>Mycoplasma</taxon>
    </lineage>
</organism>
<dbReference type="EMBL" id="CP003703">
    <property type="protein sequence ID" value="AFN65394.1"/>
    <property type="molecule type" value="Genomic_DNA"/>
</dbReference>
<dbReference type="PATRIC" id="fig|1197325.3.peg.663"/>
<protein>
    <submittedName>
        <fullName evidence="1">Uncharacterized protein</fullName>
    </submittedName>
</protein>
<name>I6YM65_MYCWM</name>
<dbReference type="STRING" id="1197325.WEN_03065"/>
<sequence length="129" mass="15828">MRKQPIISSELYKQLHAKKGKSAEVIEDFEIIFAEELEKERREQKMEKESNNTCKERNPTVLTQADLLRRLHATANRYQELFHKYMDKKLEEYELREFLELERKRTLWQRKCEEYDKEQETLFLETKSP</sequence>
<evidence type="ECO:0000313" key="1">
    <source>
        <dbReference type="EMBL" id="AFN65394.1"/>
    </source>
</evidence>
<reference evidence="1 2" key="1">
    <citation type="journal article" date="2012" name="J. Bacteriol.">
        <title>Complete genome sequence of Mycoplasma wenyonii strain Massachusetts.</title>
        <authorList>
            <person name="Dos Santos A.P."/>
            <person name="Guimaraes A.M."/>
            <person name="do Nascimento N.C."/>
            <person name="Sanmiguel P.J."/>
            <person name="Messick J.B."/>
        </authorList>
    </citation>
    <scope>NUCLEOTIDE SEQUENCE [LARGE SCALE GENOMIC DNA]</scope>
    <source>
        <strain evidence="1 2">Massachusetts</strain>
    </source>
</reference>
<dbReference type="HOGENOM" id="CLU_1946480_0_0_14"/>
<dbReference type="RefSeq" id="WP_014850103.1">
    <property type="nucleotide sequence ID" value="NC_018149.1"/>
</dbReference>
<proteinExistence type="predicted"/>
<dbReference type="Proteomes" id="UP000009005">
    <property type="component" value="Chromosome"/>
</dbReference>
<accession>I6YM65</accession>